<feature type="region of interest" description="Disordered" evidence="3">
    <location>
        <begin position="67"/>
        <end position="90"/>
    </location>
</feature>
<feature type="region of interest" description="Disordered" evidence="3">
    <location>
        <begin position="1"/>
        <end position="32"/>
    </location>
</feature>
<dbReference type="GO" id="GO:0005634">
    <property type="term" value="C:nucleus"/>
    <property type="evidence" value="ECO:0007669"/>
    <property type="project" value="UniProtKB-SubCell"/>
</dbReference>
<dbReference type="EMBL" id="ANFO01000657">
    <property type="protein sequence ID" value="KGQ07680.1"/>
    <property type="molecule type" value="Genomic_DNA"/>
</dbReference>
<dbReference type="HOGENOM" id="CLU_021916_0_0_1"/>
<dbReference type="PANTHER" id="PTHR37534">
    <property type="entry name" value="TRANSCRIPTIONAL ACTIVATOR PROTEIN UGA3"/>
    <property type="match status" value="1"/>
</dbReference>
<dbReference type="Pfam" id="PF00172">
    <property type="entry name" value="Zn_clus"/>
    <property type="match status" value="1"/>
</dbReference>
<evidence type="ECO:0000259" key="4">
    <source>
        <dbReference type="PROSITE" id="PS50048"/>
    </source>
</evidence>
<feature type="domain" description="Zn(2)-C6 fungal-type" evidence="4">
    <location>
        <begin position="114"/>
        <end position="142"/>
    </location>
</feature>
<evidence type="ECO:0000313" key="6">
    <source>
        <dbReference type="Proteomes" id="UP000030106"/>
    </source>
</evidence>
<gene>
    <name evidence="5" type="ORF">BBAD15_g7011</name>
</gene>
<dbReference type="OrthoDB" id="5386330at2759"/>
<dbReference type="Gene3D" id="4.10.240.10">
    <property type="entry name" value="Zn(2)-C6 fungal-type DNA-binding domain"/>
    <property type="match status" value="1"/>
</dbReference>
<organism evidence="5 6">
    <name type="scientific">Beauveria bassiana D1-5</name>
    <dbReference type="NCBI Taxonomy" id="1245745"/>
    <lineage>
        <taxon>Eukaryota</taxon>
        <taxon>Fungi</taxon>
        <taxon>Dikarya</taxon>
        <taxon>Ascomycota</taxon>
        <taxon>Pezizomycotina</taxon>
        <taxon>Sordariomycetes</taxon>
        <taxon>Hypocreomycetidae</taxon>
        <taxon>Hypocreales</taxon>
        <taxon>Cordycipitaceae</taxon>
        <taxon>Beauveria</taxon>
    </lineage>
</organism>
<accession>A0A0A2VNI2</accession>
<dbReference type="GO" id="GO:0008270">
    <property type="term" value="F:zinc ion binding"/>
    <property type="evidence" value="ECO:0007669"/>
    <property type="project" value="InterPro"/>
</dbReference>
<dbReference type="InterPro" id="IPR036864">
    <property type="entry name" value="Zn2-C6_fun-type_DNA-bd_sf"/>
</dbReference>
<dbReference type="PANTHER" id="PTHR37534:SF46">
    <property type="entry name" value="ZN(II)2CYS6 TRANSCRIPTION FACTOR (EUROFUNG)"/>
    <property type="match status" value="1"/>
</dbReference>
<dbReference type="Pfam" id="PF11951">
    <property type="entry name" value="Fungal_trans_2"/>
    <property type="match status" value="1"/>
</dbReference>
<dbReference type="InterPro" id="IPR021858">
    <property type="entry name" value="Fun_TF"/>
</dbReference>
<dbReference type="eggNOG" id="ENOG502SKHG">
    <property type="taxonomic scope" value="Eukaryota"/>
</dbReference>
<evidence type="ECO:0000256" key="1">
    <source>
        <dbReference type="ARBA" id="ARBA00004123"/>
    </source>
</evidence>
<dbReference type="STRING" id="1245745.A0A0A2VNI2"/>
<protein>
    <recommendedName>
        <fullName evidence="4">Zn(2)-C6 fungal-type domain-containing protein</fullName>
    </recommendedName>
</protein>
<dbReference type="AlphaFoldDB" id="A0A0A2VNI2"/>
<evidence type="ECO:0000313" key="5">
    <source>
        <dbReference type="EMBL" id="KGQ07680.1"/>
    </source>
</evidence>
<evidence type="ECO:0000256" key="3">
    <source>
        <dbReference type="SAM" id="MobiDB-lite"/>
    </source>
</evidence>
<dbReference type="Proteomes" id="UP000030106">
    <property type="component" value="Unassembled WGS sequence"/>
</dbReference>
<name>A0A0A2VNI2_BEABA</name>
<keyword evidence="2" id="KW-0539">Nucleus</keyword>
<reference evidence="5 6" key="1">
    <citation type="submission" date="2012-10" db="EMBL/GenBank/DDBJ databases">
        <title>Genome sequencing and analysis of entomopathogenic fungi Beauveria bassiana D1-5.</title>
        <authorList>
            <person name="Li Q."/>
            <person name="Wang L."/>
            <person name="Zhang Z."/>
            <person name="Wang Q."/>
            <person name="Ren J."/>
            <person name="Wang M."/>
            <person name="Xu W."/>
            <person name="Wang J."/>
            <person name="Lu Y."/>
            <person name="Du Q."/>
            <person name="Sun Z."/>
        </authorList>
    </citation>
    <scope>NUCLEOTIDE SEQUENCE [LARGE SCALE GENOMIC DNA]</scope>
    <source>
        <strain evidence="5 6">D1-5</strain>
    </source>
</reference>
<evidence type="ECO:0000256" key="2">
    <source>
        <dbReference type="ARBA" id="ARBA00023242"/>
    </source>
</evidence>
<dbReference type="SUPFAM" id="SSF57701">
    <property type="entry name" value="Zn2/Cys6 DNA-binding domain"/>
    <property type="match status" value="1"/>
</dbReference>
<dbReference type="InterPro" id="IPR001138">
    <property type="entry name" value="Zn2Cys6_DnaBD"/>
</dbReference>
<comment type="caution">
    <text evidence="5">The sequence shown here is derived from an EMBL/GenBank/DDBJ whole genome shotgun (WGS) entry which is preliminary data.</text>
</comment>
<comment type="subcellular location">
    <subcellularLocation>
        <location evidence="1">Nucleus</location>
    </subcellularLocation>
</comment>
<dbReference type="CDD" id="cd00067">
    <property type="entry name" value="GAL4"/>
    <property type="match status" value="1"/>
</dbReference>
<dbReference type="PROSITE" id="PS50048">
    <property type="entry name" value="ZN2_CY6_FUNGAL_2"/>
    <property type="match status" value="1"/>
</dbReference>
<dbReference type="SMART" id="SM00066">
    <property type="entry name" value="GAL4"/>
    <property type="match status" value="1"/>
</dbReference>
<dbReference type="PROSITE" id="PS00463">
    <property type="entry name" value="ZN2_CY6_FUNGAL_1"/>
    <property type="match status" value="1"/>
</dbReference>
<proteinExistence type="predicted"/>
<sequence>MYFPVALSSGKEQGDLAPPRESVDSIAQPPPPLSPCTDIQPCNLGFQLPSPKQTKHNQERVGQQRFDCSGVTPNASMTPANDPGGSEVGAGVGTELTNKGTIRQKRWTTRGRTGCLTCRARHIKCDETKPACRRCATGRRECRGYDFGCDPDMLTVVAARQSKEETRTDAHYCVRRGLVQEAVARRQYIDEPEPPDWECMEAARYYLVFVLPCCDEQFMAPFTGLPPCHGPNRPIFLLDVSCHRIADASRARGRLLRAREDASVDGAWAAHSRHMIDILSTVNRGIADEGLMSRSKKEALRRILTLLYFDLIVDASTWRPHLVGYLALAQHMGGVRALMRENDAYINSTQWSILVIAIAANTTSPASQQLCGFEAYTDEDVLLLSALDTSPDLACPPPLLVIVKNLTQLRGRIADGRCTKISLNTELRDLFDRIGAFDYNAWAKQVDSKPEAVISTLSHIFQVAVRLFGVLSLPQSATVSWAVAAGYQRLPGMSMYDSVRIAHRCELLNMLYRFRGRFKTALALAWPVTVAGVSLGGDGSAEDRAFVAEALLDMWMSRLSRCGPILCLQKLRVFWDDSSKTEWDDCFNEPVPPLA</sequence>
<dbReference type="GO" id="GO:0000981">
    <property type="term" value="F:DNA-binding transcription factor activity, RNA polymerase II-specific"/>
    <property type="evidence" value="ECO:0007669"/>
    <property type="project" value="InterPro"/>
</dbReference>